<dbReference type="Proteomes" id="UP000611215">
    <property type="component" value="Unassembled WGS sequence"/>
</dbReference>
<dbReference type="EMBL" id="JADOET010000059">
    <property type="protein sequence ID" value="MBF8151634.1"/>
    <property type="molecule type" value="Genomic_DNA"/>
</dbReference>
<gene>
    <name evidence="1" type="ORF">ITJ86_17200</name>
</gene>
<feature type="non-terminal residue" evidence="1">
    <location>
        <position position="1"/>
    </location>
</feature>
<evidence type="ECO:0000313" key="1">
    <source>
        <dbReference type="EMBL" id="MBF8151634.1"/>
    </source>
</evidence>
<accession>A0ABS0EME2</accession>
<protein>
    <submittedName>
        <fullName evidence="1">Uncharacterized protein</fullName>
    </submittedName>
</protein>
<keyword evidence="2" id="KW-1185">Reference proteome</keyword>
<organism evidence="1 2">
    <name type="scientific">Winogradskyella marina</name>
    <dbReference type="NCBI Taxonomy" id="2785530"/>
    <lineage>
        <taxon>Bacteria</taxon>
        <taxon>Pseudomonadati</taxon>
        <taxon>Bacteroidota</taxon>
        <taxon>Flavobacteriia</taxon>
        <taxon>Flavobacteriales</taxon>
        <taxon>Flavobacteriaceae</taxon>
        <taxon>Winogradskyella</taxon>
    </lineage>
</organism>
<name>A0ABS0EME2_9FLAO</name>
<evidence type="ECO:0000313" key="2">
    <source>
        <dbReference type="Proteomes" id="UP000611215"/>
    </source>
</evidence>
<reference evidence="1 2" key="1">
    <citation type="submission" date="2020-11" db="EMBL/GenBank/DDBJ databases">
        <title>Winogradskyella marina sp. nov., isolated from marine sediment.</title>
        <authorList>
            <person name="Bo J."/>
            <person name="Wang S."/>
            <person name="Song X."/>
            <person name="Du Z."/>
        </authorList>
    </citation>
    <scope>NUCLEOTIDE SEQUENCE [LARGE SCALE GENOMIC DNA]</scope>
    <source>
        <strain evidence="1 2">F6397</strain>
    </source>
</reference>
<comment type="caution">
    <text evidence="1">The sequence shown here is derived from an EMBL/GenBank/DDBJ whole genome shotgun (WGS) entry which is preliminary data.</text>
</comment>
<feature type="non-terminal residue" evidence="1">
    <location>
        <position position="121"/>
    </location>
</feature>
<proteinExistence type="predicted"/>
<sequence>NTGDGVEVFDLTENELLILNGEPGVTASYYERLDDANSGNNAITDPTQYTNTETPEQEIYVRVTNDVTGCYALVDFTIIVHPLPTVVAVTDFIQCELFTDGIDSFDLTTKDEEVLNGQDPT</sequence>